<name>A8M7J6_SALAI</name>
<dbReference type="NCBIfam" id="NF006073">
    <property type="entry name" value="PRK08219.1"/>
    <property type="match status" value="1"/>
</dbReference>
<dbReference type="Pfam" id="PF00106">
    <property type="entry name" value="adh_short"/>
    <property type="match status" value="1"/>
</dbReference>
<dbReference type="Gene3D" id="3.40.50.720">
    <property type="entry name" value="NAD(P)-binding Rossmann-like Domain"/>
    <property type="match status" value="1"/>
</dbReference>
<sequence length="232" mass="24207">MVSRYVITGSTGGIGGAVAELLREEGHQLVLVGSHRGRLDAVAGRLGGCETLVLDLLDVEGIAARGSALATGDSPVDGLVHSAGLAQLGTIADSDPESWMKQYKVNVAGPAELTRCLLPALRTARGHVVFVNSGQGLHTNPGWGAYSASKHATRALAQALRAEEGPHGIRVTSVYPGRTATEMQRAIRRQEGAQYVAHAYIQPRSVARTVLAALTSPRDMEVTDVSVAVSGA</sequence>
<dbReference type="SUPFAM" id="SSF51735">
    <property type="entry name" value="NAD(P)-binding Rossmann-fold domains"/>
    <property type="match status" value="1"/>
</dbReference>
<feature type="domain" description="Ketoreductase" evidence="3">
    <location>
        <begin position="3"/>
        <end position="179"/>
    </location>
</feature>
<dbReference type="STRING" id="391037.Sare_4604"/>
<dbReference type="SMART" id="SM00822">
    <property type="entry name" value="PKS_KR"/>
    <property type="match status" value="1"/>
</dbReference>
<dbReference type="InterPro" id="IPR020904">
    <property type="entry name" value="Sc_DH/Rdtase_CS"/>
</dbReference>
<dbReference type="eggNOG" id="COG4221">
    <property type="taxonomic scope" value="Bacteria"/>
</dbReference>
<dbReference type="KEGG" id="saq:Sare_4604"/>
<dbReference type="PANTHER" id="PTHR44196:SF1">
    <property type="entry name" value="DEHYDROGENASE_REDUCTASE SDR FAMILY MEMBER 7B"/>
    <property type="match status" value="1"/>
</dbReference>
<evidence type="ECO:0000256" key="1">
    <source>
        <dbReference type="ARBA" id="ARBA00006484"/>
    </source>
</evidence>
<reference evidence="4" key="1">
    <citation type="submission" date="2007-10" db="EMBL/GenBank/DDBJ databases">
        <title>Complete sequence of Salinispora arenicola CNS-205.</title>
        <authorList>
            <consortium name="US DOE Joint Genome Institute"/>
            <person name="Copeland A."/>
            <person name="Lucas S."/>
            <person name="Lapidus A."/>
            <person name="Barry K."/>
            <person name="Glavina del Rio T."/>
            <person name="Dalin E."/>
            <person name="Tice H."/>
            <person name="Pitluck S."/>
            <person name="Foster B."/>
            <person name="Schmutz J."/>
            <person name="Larimer F."/>
            <person name="Land M."/>
            <person name="Hauser L."/>
            <person name="Kyrpides N."/>
            <person name="Ivanova N."/>
            <person name="Jensen P.R."/>
            <person name="Moore B.S."/>
            <person name="Penn K."/>
            <person name="Jenkins C."/>
            <person name="Udwary D."/>
            <person name="Xiang L."/>
            <person name="Gontang E."/>
            <person name="Richardson P."/>
        </authorList>
    </citation>
    <scope>NUCLEOTIDE SEQUENCE [LARGE SCALE GENOMIC DNA]</scope>
    <source>
        <strain evidence="4">CNS-205</strain>
    </source>
</reference>
<dbReference type="GO" id="GO:0016020">
    <property type="term" value="C:membrane"/>
    <property type="evidence" value="ECO:0007669"/>
    <property type="project" value="TreeGrafter"/>
</dbReference>
<dbReference type="EMBL" id="CP000850">
    <property type="protein sequence ID" value="ABW00363.1"/>
    <property type="molecule type" value="Genomic_DNA"/>
</dbReference>
<comment type="similarity">
    <text evidence="1">Belongs to the short-chain dehydrogenases/reductases (SDR) family.</text>
</comment>
<dbReference type="PRINTS" id="PR00081">
    <property type="entry name" value="GDHRDH"/>
</dbReference>
<dbReference type="PROSITE" id="PS00061">
    <property type="entry name" value="ADH_SHORT"/>
    <property type="match status" value="1"/>
</dbReference>
<gene>
    <name evidence="4" type="ordered locus">Sare_4604</name>
</gene>
<protein>
    <submittedName>
        <fullName evidence="4">Short-chain dehydrogenase/reductase SDR</fullName>
    </submittedName>
</protein>
<dbReference type="AlphaFoldDB" id="A8M7J6"/>
<dbReference type="PANTHER" id="PTHR44196">
    <property type="entry name" value="DEHYDROGENASE/REDUCTASE SDR FAMILY MEMBER 7B"/>
    <property type="match status" value="1"/>
</dbReference>
<dbReference type="PATRIC" id="fig|391037.6.peg.4650"/>
<keyword evidence="2" id="KW-0560">Oxidoreductase</keyword>
<dbReference type="HOGENOM" id="CLU_010194_2_10_11"/>
<dbReference type="InterPro" id="IPR002347">
    <property type="entry name" value="SDR_fam"/>
</dbReference>
<organism evidence="4">
    <name type="scientific">Salinispora arenicola (strain CNS-205)</name>
    <dbReference type="NCBI Taxonomy" id="391037"/>
    <lineage>
        <taxon>Bacteria</taxon>
        <taxon>Bacillati</taxon>
        <taxon>Actinomycetota</taxon>
        <taxon>Actinomycetes</taxon>
        <taxon>Micromonosporales</taxon>
        <taxon>Micromonosporaceae</taxon>
        <taxon>Salinispora</taxon>
    </lineage>
</organism>
<accession>A8M7J6</accession>
<evidence type="ECO:0000256" key="2">
    <source>
        <dbReference type="ARBA" id="ARBA00023002"/>
    </source>
</evidence>
<dbReference type="OrthoDB" id="517007at2"/>
<evidence type="ECO:0000259" key="3">
    <source>
        <dbReference type="SMART" id="SM00822"/>
    </source>
</evidence>
<proteinExistence type="inferred from homology"/>
<dbReference type="InterPro" id="IPR036291">
    <property type="entry name" value="NAD(P)-bd_dom_sf"/>
</dbReference>
<dbReference type="InterPro" id="IPR057326">
    <property type="entry name" value="KR_dom"/>
</dbReference>
<evidence type="ECO:0000313" key="4">
    <source>
        <dbReference type="EMBL" id="ABW00363.1"/>
    </source>
</evidence>
<dbReference type="GO" id="GO:0016491">
    <property type="term" value="F:oxidoreductase activity"/>
    <property type="evidence" value="ECO:0007669"/>
    <property type="project" value="UniProtKB-KW"/>
</dbReference>